<dbReference type="EMBL" id="JAAOYM010000002">
    <property type="protein sequence ID" value="NIJ14406.1"/>
    <property type="molecule type" value="Genomic_DNA"/>
</dbReference>
<dbReference type="Proteomes" id="UP000545493">
    <property type="component" value="Unassembled WGS sequence"/>
</dbReference>
<dbReference type="RefSeq" id="WP_009151730.1">
    <property type="nucleotide sequence ID" value="NZ_JAAOYM010000002.1"/>
</dbReference>
<gene>
    <name evidence="2" type="ORF">FHU38_004807</name>
</gene>
<feature type="compositionally biased region" description="Polar residues" evidence="1">
    <location>
        <begin position="45"/>
        <end position="63"/>
    </location>
</feature>
<accession>A0A7X5UUC7</accession>
<protein>
    <submittedName>
        <fullName evidence="2">Uncharacterized protein</fullName>
    </submittedName>
</protein>
<dbReference type="NCBIfam" id="NF038356">
    <property type="entry name" value="actino_DLW39"/>
    <property type="match status" value="1"/>
</dbReference>
<evidence type="ECO:0000256" key="1">
    <source>
        <dbReference type="SAM" id="MobiDB-lite"/>
    </source>
</evidence>
<feature type="region of interest" description="Disordered" evidence="1">
    <location>
        <begin position="29"/>
        <end position="63"/>
    </location>
</feature>
<keyword evidence="3" id="KW-1185">Reference proteome</keyword>
<dbReference type="InterPro" id="IPR047990">
    <property type="entry name" value="DLW39-like"/>
</dbReference>
<dbReference type="AlphaFoldDB" id="A0A7X5UUC7"/>
<organism evidence="2 3">
    <name type="scientific">Saccharomonospora amisosensis</name>
    <dbReference type="NCBI Taxonomy" id="1128677"/>
    <lineage>
        <taxon>Bacteria</taxon>
        <taxon>Bacillati</taxon>
        <taxon>Actinomycetota</taxon>
        <taxon>Actinomycetes</taxon>
        <taxon>Pseudonocardiales</taxon>
        <taxon>Pseudonocardiaceae</taxon>
        <taxon>Saccharomonospora</taxon>
    </lineage>
</organism>
<sequence length="63" mass="6603">MKKLLALAVVAGGVFFVIKRNRDAKAEADLWREATAPTERPMSGVSPNGSTPAKASSDSASKN</sequence>
<proteinExistence type="predicted"/>
<reference evidence="2 3" key="1">
    <citation type="submission" date="2020-03" db="EMBL/GenBank/DDBJ databases">
        <title>Sequencing the genomes of 1000 actinobacteria strains.</title>
        <authorList>
            <person name="Klenk H.-P."/>
        </authorList>
    </citation>
    <scope>NUCLEOTIDE SEQUENCE [LARGE SCALE GENOMIC DNA]</scope>
    <source>
        <strain evidence="2 3">DSM 45685</strain>
    </source>
</reference>
<comment type="caution">
    <text evidence="2">The sequence shown here is derived from an EMBL/GenBank/DDBJ whole genome shotgun (WGS) entry which is preliminary data.</text>
</comment>
<evidence type="ECO:0000313" key="2">
    <source>
        <dbReference type="EMBL" id="NIJ14406.1"/>
    </source>
</evidence>
<evidence type="ECO:0000313" key="3">
    <source>
        <dbReference type="Proteomes" id="UP000545493"/>
    </source>
</evidence>
<name>A0A7X5UUC7_9PSEU</name>